<dbReference type="GO" id="GO:0008932">
    <property type="term" value="F:lytic endotransglycosylase activity"/>
    <property type="evidence" value="ECO:0007669"/>
    <property type="project" value="UniProtKB-UniRule"/>
</dbReference>
<gene>
    <name evidence="7" type="primary">mltG</name>
    <name evidence="8" type="ORF">UU12_C0006G0010</name>
</gene>
<evidence type="ECO:0000256" key="7">
    <source>
        <dbReference type="HAMAP-Rule" id="MF_02065"/>
    </source>
</evidence>
<evidence type="ECO:0000256" key="1">
    <source>
        <dbReference type="ARBA" id="ARBA00022475"/>
    </source>
</evidence>
<dbReference type="AlphaFoldDB" id="A0A0G0T8T8"/>
<dbReference type="Gene3D" id="3.30.1490.480">
    <property type="entry name" value="Endolytic murein transglycosylase"/>
    <property type="match status" value="1"/>
</dbReference>
<comment type="catalytic activity">
    <reaction evidence="7">
        <text>a peptidoglycan chain = a peptidoglycan chain with N-acetyl-1,6-anhydromuramyl-[peptide] at the reducing end + a peptidoglycan chain with N-acetylglucosamine at the non-reducing end.</text>
        <dbReference type="EC" id="4.2.2.29"/>
    </reaction>
</comment>
<protein>
    <recommendedName>
        <fullName evidence="7">Endolytic murein transglycosylase</fullName>
        <ecNumber evidence="7">4.2.2.29</ecNumber>
    </recommendedName>
    <alternativeName>
        <fullName evidence="7">Peptidoglycan lytic transglycosylase</fullName>
    </alternativeName>
    <alternativeName>
        <fullName evidence="7">Peptidoglycan polymerization terminase</fullName>
    </alternativeName>
</protein>
<keyword evidence="1 7" id="KW-1003">Cell membrane</keyword>
<dbReference type="PANTHER" id="PTHR30518">
    <property type="entry name" value="ENDOLYTIC MUREIN TRANSGLYCOSYLASE"/>
    <property type="match status" value="1"/>
</dbReference>
<dbReference type="Gene3D" id="3.30.160.60">
    <property type="entry name" value="Classic Zinc Finger"/>
    <property type="match status" value="1"/>
</dbReference>
<accession>A0A0G0T8T8</accession>
<dbReference type="CDD" id="cd08010">
    <property type="entry name" value="MltG_like"/>
    <property type="match status" value="1"/>
</dbReference>
<dbReference type="GO" id="GO:0009252">
    <property type="term" value="P:peptidoglycan biosynthetic process"/>
    <property type="evidence" value="ECO:0007669"/>
    <property type="project" value="UniProtKB-UniRule"/>
</dbReference>
<name>A0A0G0T8T8_9BACT</name>
<dbReference type="STRING" id="1618563.UU12_C0006G0010"/>
<keyword evidence="5 7" id="KW-0456">Lyase</keyword>
<comment type="caution">
    <text evidence="8">The sequence shown here is derived from an EMBL/GenBank/DDBJ whole genome shotgun (WGS) entry which is preliminary data.</text>
</comment>
<reference evidence="8 9" key="1">
    <citation type="journal article" date="2015" name="Nature">
        <title>rRNA introns, odd ribosomes, and small enigmatic genomes across a large radiation of phyla.</title>
        <authorList>
            <person name="Brown C.T."/>
            <person name="Hug L.A."/>
            <person name="Thomas B.C."/>
            <person name="Sharon I."/>
            <person name="Castelle C.J."/>
            <person name="Singh A."/>
            <person name="Wilkins M.J."/>
            <person name="Williams K.H."/>
            <person name="Banfield J.F."/>
        </authorList>
    </citation>
    <scope>NUCLEOTIDE SEQUENCE [LARGE SCALE GENOMIC DNA]</scope>
</reference>
<sequence length="316" mass="34958">MKKLLLVPLLGVLVLVLIAIWIYFNVQPVSTNPDFKDFLITKGSSASQISAKLKAFGLIKNALVFKIYLQFTGKAGSIQTGEFRLTPSFSLFQVVDQLFRGPTEVWVTIPEGLRREEIAAKFTSGLKRDSNFNAEFLKMSRGQEGTLFPDTYLFSKEASASAIVNKMVKTFGSKTANLSATSDLSFNQRIVLASIIERETKTEAERPVVSGILANRLNGGMPLQVDASVQYAVGTLKNWWPILSRGDLKIDSNYNTYKFPGLPPGPICNPGLSSLKAAFNPTKTDFWYYIHDGQGQIHYAKTLSEHNANVAKYLGN</sequence>
<keyword evidence="3 7" id="KW-1133">Transmembrane helix</keyword>
<keyword evidence="6 7" id="KW-0961">Cell wall biogenesis/degradation</keyword>
<evidence type="ECO:0000313" key="8">
    <source>
        <dbReference type="EMBL" id="KKR71181.1"/>
    </source>
</evidence>
<proteinExistence type="inferred from homology"/>
<evidence type="ECO:0000256" key="4">
    <source>
        <dbReference type="ARBA" id="ARBA00023136"/>
    </source>
</evidence>
<keyword evidence="2 7" id="KW-0812">Transmembrane</keyword>
<dbReference type="PANTHER" id="PTHR30518:SF2">
    <property type="entry name" value="ENDOLYTIC MUREIN TRANSGLYCOSYLASE"/>
    <property type="match status" value="1"/>
</dbReference>
<evidence type="ECO:0000256" key="6">
    <source>
        <dbReference type="ARBA" id="ARBA00023316"/>
    </source>
</evidence>
<dbReference type="EMBL" id="LBZK01000006">
    <property type="protein sequence ID" value="KKR71181.1"/>
    <property type="molecule type" value="Genomic_DNA"/>
</dbReference>
<feature type="site" description="Important for catalytic activity" evidence="7">
    <location>
        <position position="199"/>
    </location>
</feature>
<dbReference type="GO" id="GO:0005886">
    <property type="term" value="C:plasma membrane"/>
    <property type="evidence" value="ECO:0007669"/>
    <property type="project" value="UniProtKB-UniRule"/>
</dbReference>
<comment type="function">
    <text evidence="7">Functions as a peptidoglycan terminase that cleaves nascent peptidoglycan strands endolytically to terminate their elongation.</text>
</comment>
<dbReference type="HAMAP" id="MF_02065">
    <property type="entry name" value="MltG"/>
    <property type="match status" value="1"/>
</dbReference>
<dbReference type="Proteomes" id="UP000034562">
    <property type="component" value="Unassembled WGS sequence"/>
</dbReference>
<dbReference type="Pfam" id="PF02618">
    <property type="entry name" value="YceG"/>
    <property type="match status" value="1"/>
</dbReference>
<dbReference type="PATRIC" id="fig|1618563.3.peg.151"/>
<comment type="similarity">
    <text evidence="7">Belongs to the transglycosylase MltG family.</text>
</comment>
<evidence type="ECO:0000256" key="5">
    <source>
        <dbReference type="ARBA" id="ARBA00023239"/>
    </source>
</evidence>
<evidence type="ECO:0000256" key="2">
    <source>
        <dbReference type="ARBA" id="ARBA00022692"/>
    </source>
</evidence>
<dbReference type="InterPro" id="IPR003770">
    <property type="entry name" value="MLTG-like"/>
</dbReference>
<keyword evidence="4 7" id="KW-0472">Membrane</keyword>
<evidence type="ECO:0000256" key="3">
    <source>
        <dbReference type="ARBA" id="ARBA00022989"/>
    </source>
</evidence>
<dbReference type="EC" id="4.2.2.29" evidence="7"/>
<dbReference type="GO" id="GO:0071555">
    <property type="term" value="P:cell wall organization"/>
    <property type="evidence" value="ECO:0007669"/>
    <property type="project" value="UniProtKB-KW"/>
</dbReference>
<dbReference type="NCBIfam" id="TIGR00247">
    <property type="entry name" value="endolytic transglycosylase MltG"/>
    <property type="match status" value="1"/>
</dbReference>
<evidence type="ECO:0000313" key="9">
    <source>
        <dbReference type="Proteomes" id="UP000034562"/>
    </source>
</evidence>
<organism evidence="8 9">
    <name type="scientific">Candidatus Woesebacteria bacterium GW2011_GWA2_40_7b</name>
    <dbReference type="NCBI Taxonomy" id="1618563"/>
    <lineage>
        <taxon>Bacteria</taxon>
        <taxon>Candidatus Woeseibacteriota</taxon>
    </lineage>
</organism>